<dbReference type="GO" id="GO:0003677">
    <property type="term" value="F:DNA binding"/>
    <property type="evidence" value="ECO:0007669"/>
    <property type="project" value="InterPro"/>
</dbReference>
<name>B0D5I7_LACBS</name>
<dbReference type="InterPro" id="IPR007219">
    <property type="entry name" value="XnlR_reg_dom"/>
</dbReference>
<protein>
    <submittedName>
        <fullName evidence="5">Predicted protein</fullName>
    </submittedName>
</protein>
<evidence type="ECO:0000256" key="3">
    <source>
        <dbReference type="SAM" id="MobiDB-lite"/>
    </source>
</evidence>
<evidence type="ECO:0000313" key="6">
    <source>
        <dbReference type="Proteomes" id="UP000001194"/>
    </source>
</evidence>
<dbReference type="GeneID" id="6075149"/>
<dbReference type="InterPro" id="IPR050987">
    <property type="entry name" value="AtrR-like"/>
</dbReference>
<dbReference type="GO" id="GO:0006351">
    <property type="term" value="P:DNA-templated transcription"/>
    <property type="evidence" value="ECO:0007669"/>
    <property type="project" value="InterPro"/>
</dbReference>
<proteinExistence type="predicted"/>
<keyword evidence="6" id="KW-1185">Reference proteome</keyword>
<dbReference type="HOGENOM" id="CLU_006019_2_1_1"/>
<dbReference type="STRING" id="486041.B0D5I7"/>
<sequence length="1047" mass="117624">MSSEGEDFNEDNMSGLPQNQKKRRIQRACDICRRKKIRCDGVQMPGNRCSNCITCSFDCTYVEAAKKRGPPKGFGNPYFPNHKSDSLSSYVENLECRVEMLKRRVEMLEEVLRRLCPDQNILKELHIATDRENHPPDAAVKVEQVCSSASLPRSVNVATSVTSRVGEPGADQQDEDSVNPTLVENLKEPDIDRPSDKIEDLIQTAMELKSEYVGSDNFEASPSMSLGHMRFEFSAPQPWEKCLGGPNNPPMQSFPDRDLMEQLVDAFFLHFNLYQAVLHRPTFERSVAEDLHLTNTGFACTLLLVCAIGSRFSEDPRVFLEGQDSPHSRGWKWFEQVQTARSLLVSPSLYDMQFYCLSVMFLKDSSAPLSCWSMVGIGIRLAQEVGAHRRKARDHVMTVEDELWKRAFWFLVCIDRDFSSALGRPCAIQDEDFDLDMPIECDDEYWEHPDPSQRFKQPANKPSLISYFILDIKLHQIASIALRTIYTINKSKSLLGLGPQRETHNIVAELDSALNEWVDSVPNHLRWDPNREDDRFFKQSIVLYGIYYYVQILVHRPFMPSKNKSSHSPFPSLAICTNAARSCSHIADILQKRNFIPPALLQLPTFTSGIVLLVSIRGGKRSGLPIDHNKEMSDVYKCMRMLRKSEDRWHPAGRCWDTLYELTHIENPPLLQRNPSTNKRERDSEVPMTSRSPPMAYLSPPKDDCLSPNNVLRNISSLQRVTRHVPIPMRQLPLPQETRSATQEDQPQRQDLLQLLPPPQLLQAHRLLHAQRSSDSLQPPQPSECYRLPMYSNELPTLSPHGKFSMTGQSPFDYSDWYPPTELASGSGGTTTNVTSSIIGNSDTSSSFTFSYRYPIVTETESSMQGYGVIGGGPGSMMDTPGSSAMYNHSAPLNYHPGAPDSDTGSYIAPTRSNRNSYAGSSSPSGGSYAAPAISSTSHAASALSMNSVGMYRGQSLGGGGMVYAPQGSHLRLVDRYAEQPQTSYIDPDSMSTWSTAPIGFARVGIVFIILASRPSILGTYYPRIDLFLMLERSRTFERRQGTRIGM</sequence>
<evidence type="ECO:0000256" key="1">
    <source>
        <dbReference type="ARBA" id="ARBA00022723"/>
    </source>
</evidence>
<dbReference type="RefSeq" id="XP_001879415.1">
    <property type="nucleotide sequence ID" value="XM_001879380.1"/>
</dbReference>
<evidence type="ECO:0000259" key="4">
    <source>
        <dbReference type="PROSITE" id="PS50048"/>
    </source>
</evidence>
<feature type="compositionally biased region" description="Acidic residues" evidence="3">
    <location>
        <begin position="1"/>
        <end position="10"/>
    </location>
</feature>
<dbReference type="CDD" id="cd12148">
    <property type="entry name" value="fungal_TF_MHR"/>
    <property type="match status" value="1"/>
</dbReference>
<dbReference type="OrthoDB" id="4456959at2759"/>
<dbReference type="CDD" id="cd00067">
    <property type="entry name" value="GAL4"/>
    <property type="match status" value="1"/>
</dbReference>
<dbReference type="SMART" id="SM00066">
    <property type="entry name" value="GAL4"/>
    <property type="match status" value="1"/>
</dbReference>
<dbReference type="InterPro" id="IPR036864">
    <property type="entry name" value="Zn2-C6_fun-type_DNA-bd_sf"/>
</dbReference>
<dbReference type="KEGG" id="lbc:LACBIDRAFT_317921"/>
<dbReference type="SMART" id="SM00906">
    <property type="entry name" value="Fungal_trans"/>
    <property type="match status" value="1"/>
</dbReference>
<keyword evidence="1" id="KW-0479">Metal-binding</keyword>
<dbReference type="InParanoid" id="B0D5I7"/>
<dbReference type="Pfam" id="PF00172">
    <property type="entry name" value="Zn_clus"/>
    <property type="match status" value="1"/>
</dbReference>
<feature type="compositionally biased region" description="Low complexity" evidence="3">
    <location>
        <begin position="912"/>
        <end position="922"/>
    </location>
</feature>
<dbReference type="Pfam" id="PF04082">
    <property type="entry name" value="Fungal_trans"/>
    <property type="match status" value="1"/>
</dbReference>
<dbReference type="SUPFAM" id="SSF57701">
    <property type="entry name" value="Zn2/Cys6 DNA-binding domain"/>
    <property type="match status" value="1"/>
</dbReference>
<dbReference type="InterPro" id="IPR001138">
    <property type="entry name" value="Zn2Cys6_DnaBD"/>
</dbReference>
<dbReference type="PROSITE" id="PS00463">
    <property type="entry name" value="ZN2_CY6_FUNGAL_1"/>
    <property type="match status" value="1"/>
</dbReference>
<evidence type="ECO:0000313" key="5">
    <source>
        <dbReference type="EMBL" id="EDR10030.1"/>
    </source>
</evidence>
<feature type="region of interest" description="Disordered" evidence="3">
    <location>
        <begin position="1"/>
        <end position="21"/>
    </location>
</feature>
<dbReference type="PANTHER" id="PTHR46910">
    <property type="entry name" value="TRANSCRIPTION FACTOR PDR1"/>
    <property type="match status" value="1"/>
</dbReference>
<feature type="region of interest" description="Disordered" evidence="3">
    <location>
        <begin position="722"/>
        <end position="748"/>
    </location>
</feature>
<accession>B0D5I7</accession>
<dbReference type="Proteomes" id="UP000001194">
    <property type="component" value="Unassembled WGS sequence"/>
</dbReference>
<dbReference type="GO" id="GO:0000981">
    <property type="term" value="F:DNA-binding transcription factor activity, RNA polymerase II-specific"/>
    <property type="evidence" value="ECO:0007669"/>
    <property type="project" value="InterPro"/>
</dbReference>
<feature type="region of interest" description="Disordered" evidence="3">
    <location>
        <begin position="669"/>
        <end position="710"/>
    </location>
</feature>
<organism evidence="6">
    <name type="scientific">Laccaria bicolor (strain S238N-H82 / ATCC MYA-4686)</name>
    <name type="common">Bicoloured deceiver</name>
    <name type="synonym">Laccaria laccata var. bicolor</name>
    <dbReference type="NCBI Taxonomy" id="486041"/>
    <lineage>
        <taxon>Eukaryota</taxon>
        <taxon>Fungi</taxon>
        <taxon>Dikarya</taxon>
        <taxon>Basidiomycota</taxon>
        <taxon>Agaricomycotina</taxon>
        <taxon>Agaricomycetes</taxon>
        <taxon>Agaricomycetidae</taxon>
        <taxon>Agaricales</taxon>
        <taxon>Agaricineae</taxon>
        <taxon>Hydnangiaceae</taxon>
        <taxon>Laccaria</taxon>
    </lineage>
</organism>
<feature type="domain" description="Zn(2)-C6 fungal-type" evidence="4">
    <location>
        <begin position="28"/>
        <end position="61"/>
    </location>
</feature>
<dbReference type="AlphaFoldDB" id="B0D5I7"/>
<reference evidence="5 6" key="1">
    <citation type="journal article" date="2008" name="Nature">
        <title>The genome of Laccaria bicolor provides insights into mycorrhizal symbiosis.</title>
        <authorList>
            <person name="Martin F."/>
            <person name="Aerts A."/>
            <person name="Ahren D."/>
            <person name="Brun A."/>
            <person name="Danchin E.G.J."/>
            <person name="Duchaussoy F."/>
            <person name="Gibon J."/>
            <person name="Kohler A."/>
            <person name="Lindquist E."/>
            <person name="Pereda V."/>
            <person name="Salamov A."/>
            <person name="Shapiro H.J."/>
            <person name="Wuyts J."/>
            <person name="Blaudez D."/>
            <person name="Buee M."/>
            <person name="Brokstein P."/>
            <person name="Canbaeck B."/>
            <person name="Cohen D."/>
            <person name="Courty P.E."/>
            <person name="Coutinho P.M."/>
            <person name="Delaruelle C."/>
            <person name="Detter J.C."/>
            <person name="Deveau A."/>
            <person name="DiFazio S."/>
            <person name="Duplessis S."/>
            <person name="Fraissinet-Tachet L."/>
            <person name="Lucic E."/>
            <person name="Frey-Klett P."/>
            <person name="Fourrey C."/>
            <person name="Feussner I."/>
            <person name="Gay G."/>
            <person name="Grimwood J."/>
            <person name="Hoegger P.J."/>
            <person name="Jain P."/>
            <person name="Kilaru S."/>
            <person name="Labbe J."/>
            <person name="Lin Y.C."/>
            <person name="Legue V."/>
            <person name="Le Tacon F."/>
            <person name="Marmeisse R."/>
            <person name="Melayah D."/>
            <person name="Montanini B."/>
            <person name="Muratet M."/>
            <person name="Nehls U."/>
            <person name="Niculita-Hirzel H."/>
            <person name="Oudot-Le Secq M.P."/>
            <person name="Peter M."/>
            <person name="Quesneville H."/>
            <person name="Rajashekar B."/>
            <person name="Reich M."/>
            <person name="Rouhier N."/>
            <person name="Schmutz J."/>
            <person name="Yin T."/>
            <person name="Chalot M."/>
            <person name="Henrissat B."/>
            <person name="Kuees U."/>
            <person name="Lucas S."/>
            <person name="Van de Peer Y."/>
            <person name="Podila G.K."/>
            <person name="Polle A."/>
            <person name="Pukkila P.J."/>
            <person name="Richardson P.M."/>
            <person name="Rouze P."/>
            <person name="Sanders I.R."/>
            <person name="Stajich J.E."/>
            <person name="Tunlid A."/>
            <person name="Tuskan G."/>
            <person name="Grigoriev I.V."/>
        </authorList>
    </citation>
    <scope>NUCLEOTIDE SEQUENCE [LARGE SCALE GENOMIC DNA]</scope>
    <source>
        <strain evidence="6">S238N-H82 / ATCC MYA-4686</strain>
    </source>
</reference>
<keyword evidence="2" id="KW-0539">Nucleus</keyword>
<dbReference type="PANTHER" id="PTHR46910:SF38">
    <property type="entry name" value="ZN(2)-C6 FUNGAL-TYPE DOMAIN-CONTAINING PROTEIN"/>
    <property type="match status" value="1"/>
</dbReference>
<dbReference type="Gene3D" id="4.10.240.10">
    <property type="entry name" value="Zn(2)-C6 fungal-type DNA-binding domain"/>
    <property type="match status" value="1"/>
</dbReference>
<dbReference type="GO" id="GO:0008270">
    <property type="term" value="F:zinc ion binding"/>
    <property type="evidence" value="ECO:0007669"/>
    <property type="project" value="InterPro"/>
</dbReference>
<gene>
    <name evidence="5" type="ORF">LACBIDRAFT_317921</name>
</gene>
<dbReference type="EMBL" id="DS547098">
    <property type="protein sequence ID" value="EDR10030.1"/>
    <property type="molecule type" value="Genomic_DNA"/>
</dbReference>
<dbReference type="PROSITE" id="PS50048">
    <property type="entry name" value="ZN2_CY6_FUNGAL_2"/>
    <property type="match status" value="1"/>
</dbReference>
<evidence type="ECO:0000256" key="2">
    <source>
        <dbReference type="ARBA" id="ARBA00023242"/>
    </source>
</evidence>
<feature type="region of interest" description="Disordered" evidence="3">
    <location>
        <begin position="896"/>
        <end position="922"/>
    </location>
</feature>